<dbReference type="RefSeq" id="WP_106012181.1">
    <property type="nucleotide sequence ID" value="NZ_CP027226.1"/>
</dbReference>
<organism evidence="3 4">
    <name type="scientific">Fastidiosipila sanguinis</name>
    <dbReference type="NCBI Taxonomy" id="236753"/>
    <lineage>
        <taxon>Bacteria</taxon>
        <taxon>Bacillati</taxon>
        <taxon>Bacillota</taxon>
        <taxon>Clostridia</taxon>
        <taxon>Eubacteriales</taxon>
        <taxon>Oscillospiraceae</taxon>
        <taxon>Fastidiosipila</taxon>
    </lineage>
</organism>
<reference evidence="4" key="1">
    <citation type="submission" date="2018-02" db="EMBL/GenBank/DDBJ databases">
        <authorList>
            <person name="Holder M.E."/>
            <person name="Ajami N.J."/>
            <person name="Petrosino J.F."/>
        </authorList>
    </citation>
    <scope>NUCLEOTIDE SEQUENCE [LARGE SCALE GENOMIC DNA]</scope>
    <source>
        <strain evidence="4">CCUG 47711</strain>
    </source>
</reference>
<evidence type="ECO:0000256" key="2">
    <source>
        <dbReference type="SAM" id="Coils"/>
    </source>
</evidence>
<dbReference type="InterPro" id="IPR036869">
    <property type="entry name" value="J_dom_sf"/>
</dbReference>
<dbReference type="EMBL" id="CP027226">
    <property type="protein sequence ID" value="AVM42196.1"/>
    <property type="molecule type" value="Genomic_DNA"/>
</dbReference>
<protein>
    <submittedName>
        <fullName evidence="3">Molecular chaperone DnaJ</fullName>
    </submittedName>
</protein>
<dbReference type="Gene3D" id="1.10.287.110">
    <property type="entry name" value="DnaJ domain"/>
    <property type="match status" value="1"/>
</dbReference>
<dbReference type="OrthoDB" id="2216447at2"/>
<dbReference type="AlphaFoldDB" id="A0A2S0KME2"/>
<dbReference type="Proteomes" id="UP000237947">
    <property type="component" value="Chromosome"/>
</dbReference>
<evidence type="ECO:0000313" key="3">
    <source>
        <dbReference type="EMBL" id="AVM42196.1"/>
    </source>
</evidence>
<keyword evidence="4" id="KW-1185">Reference proteome</keyword>
<feature type="coiled-coil region" evidence="2">
    <location>
        <begin position="193"/>
        <end position="220"/>
    </location>
</feature>
<dbReference type="KEGG" id="fsa:C5Q98_02645"/>
<keyword evidence="1" id="KW-0235">DNA replication</keyword>
<dbReference type="GO" id="GO:0006260">
    <property type="term" value="P:DNA replication"/>
    <property type="evidence" value="ECO:0007669"/>
    <property type="project" value="UniProtKB-KW"/>
</dbReference>
<accession>A0A2S0KME2</accession>
<keyword evidence="2" id="KW-0175">Coiled coil</keyword>
<dbReference type="SUPFAM" id="SSF46565">
    <property type="entry name" value="Chaperone J-domain"/>
    <property type="match status" value="1"/>
</dbReference>
<evidence type="ECO:0000256" key="1">
    <source>
        <dbReference type="ARBA" id="ARBA00022705"/>
    </source>
</evidence>
<sequence length="269" mass="31968">MGQIIEFQEYKKAKDRIKELKNVLEELIFERDHLKFVVCENLKAEYLLKFGSLEYRIYKAYCEYLRLRRKRELIQAKKNRQEKIEMDEIENQLDEEFVEYKKKLNEKINEMNDALKRAELEALSDEDSKTIKKLYKGIVKIIHPDINPSITEEQQELFYKATEAYEHGDLTTIQIINDIVTSGSIDDLDSIPTNKLKDEVKRLEDLVEEIKTNIELVKSTPPYTWKPLLEDDDKRTNKKNELEDILGSYEEAVKTQEEYINDLLGRKHE</sequence>
<name>A0A2S0KME2_9FIRM</name>
<proteinExistence type="predicted"/>
<gene>
    <name evidence="3" type="ORF">C5Q98_02645</name>
</gene>
<feature type="coiled-coil region" evidence="2">
    <location>
        <begin position="79"/>
        <end position="121"/>
    </location>
</feature>
<evidence type="ECO:0000313" key="4">
    <source>
        <dbReference type="Proteomes" id="UP000237947"/>
    </source>
</evidence>